<proteinExistence type="predicted"/>
<dbReference type="KEGG" id="mfy:HH212_22255"/>
<gene>
    <name evidence="1" type="ORF">HH212_22255</name>
</gene>
<sequence>MNFQLGLRTLAILALVAAATVLLASPALVGAAGPNPALGLLPLVGHH</sequence>
<dbReference type="Proteomes" id="UP000502415">
    <property type="component" value="Chromosome"/>
</dbReference>
<dbReference type="RefSeq" id="WP_170204493.1">
    <property type="nucleotide sequence ID" value="NZ_CP051685.1"/>
</dbReference>
<reference evidence="1 2" key="1">
    <citation type="submission" date="2020-04" db="EMBL/GenBank/DDBJ databases">
        <title>Genome sequencing of novel species.</title>
        <authorList>
            <person name="Heo J."/>
            <person name="Kim S.-J."/>
            <person name="Kim J.-S."/>
            <person name="Hong S.-B."/>
            <person name="Kwon S.-W."/>
        </authorList>
    </citation>
    <scope>NUCLEOTIDE SEQUENCE [LARGE SCALE GENOMIC DNA]</scope>
    <source>
        <strain evidence="1 2">GN2-R2</strain>
    </source>
</reference>
<accession>A0A7Z2VZZ7</accession>
<organism evidence="1 2">
    <name type="scientific">Massilia forsythiae</name>
    <dbReference type="NCBI Taxonomy" id="2728020"/>
    <lineage>
        <taxon>Bacteria</taxon>
        <taxon>Pseudomonadati</taxon>
        <taxon>Pseudomonadota</taxon>
        <taxon>Betaproteobacteria</taxon>
        <taxon>Burkholderiales</taxon>
        <taxon>Oxalobacteraceae</taxon>
        <taxon>Telluria group</taxon>
        <taxon>Massilia</taxon>
    </lineage>
</organism>
<evidence type="ECO:0000313" key="1">
    <source>
        <dbReference type="EMBL" id="QJE02406.1"/>
    </source>
</evidence>
<evidence type="ECO:0000313" key="2">
    <source>
        <dbReference type="Proteomes" id="UP000502415"/>
    </source>
</evidence>
<dbReference type="EMBL" id="CP051685">
    <property type="protein sequence ID" value="QJE02406.1"/>
    <property type="molecule type" value="Genomic_DNA"/>
</dbReference>
<name>A0A7Z2VZZ7_9BURK</name>
<dbReference type="AlphaFoldDB" id="A0A7Z2VZZ7"/>
<protein>
    <submittedName>
        <fullName evidence="1">Uncharacterized protein</fullName>
    </submittedName>
</protein>
<keyword evidence="2" id="KW-1185">Reference proteome</keyword>